<feature type="transmembrane region" description="Helical" evidence="1">
    <location>
        <begin position="96"/>
        <end position="124"/>
    </location>
</feature>
<reference evidence="3" key="1">
    <citation type="journal article" date="2017" name="Proc. Natl. Acad. Sci. U.S.A.">
        <title>Simulation of Deepwater Horizon oil plume reveals substrate specialization within a complex community of hydrocarbon-degraders.</title>
        <authorList>
            <person name="Hu P."/>
            <person name="Dubinsky E.A."/>
            <person name="Probst A.J."/>
            <person name="Wang J."/>
            <person name="Sieber C.M.K."/>
            <person name="Tom L.M."/>
            <person name="Gardinali P."/>
            <person name="Banfield J.F."/>
            <person name="Atlas R.M."/>
            <person name="Andersen G.L."/>
        </authorList>
    </citation>
    <scope>NUCLEOTIDE SEQUENCE [LARGE SCALE GENOMIC DNA]</scope>
</reference>
<evidence type="ECO:0000313" key="2">
    <source>
        <dbReference type="EMBL" id="OUR99837.1"/>
    </source>
</evidence>
<comment type="caution">
    <text evidence="2">The sequence shown here is derived from an EMBL/GenBank/DDBJ whole genome shotgun (WGS) entry which is preliminary data.</text>
</comment>
<accession>A0A1Y5FJ05</accession>
<dbReference type="Proteomes" id="UP000196531">
    <property type="component" value="Unassembled WGS sequence"/>
</dbReference>
<dbReference type="EMBL" id="MAAO01000002">
    <property type="protein sequence ID" value="OUR99837.1"/>
    <property type="molecule type" value="Genomic_DNA"/>
</dbReference>
<name>A0A1Y5FJ05_9BACT</name>
<evidence type="ECO:0000313" key="3">
    <source>
        <dbReference type="Proteomes" id="UP000196531"/>
    </source>
</evidence>
<keyword evidence="1" id="KW-1133">Transmembrane helix</keyword>
<proteinExistence type="predicted"/>
<dbReference type="Gene3D" id="2.160.10.10">
    <property type="entry name" value="Hexapeptide repeat proteins"/>
    <property type="match status" value="1"/>
</dbReference>
<protein>
    <submittedName>
        <fullName evidence="2">Uncharacterized protein</fullName>
    </submittedName>
</protein>
<dbReference type="SUPFAM" id="SSF51161">
    <property type="entry name" value="Trimeric LpxA-like enzymes"/>
    <property type="match status" value="1"/>
</dbReference>
<dbReference type="InterPro" id="IPR011004">
    <property type="entry name" value="Trimer_LpxA-like_sf"/>
</dbReference>
<dbReference type="AlphaFoldDB" id="A0A1Y5FJ05"/>
<sequence>MSRNKNKIQEDLPHLRDDLAPSRPKSRRFNVHTTTSDLKGIAGVVESLLRSFKSVAFALAMLPIAITYAVSIGLALTPGFYLVKFCFEFSQGFGGIGHGFITCLSLAAAYLIYGISLIFIVPFFNKIMFLKLKPWRGGWYSLQSLPWYYHNALVQLVRYTFLDLATPSPLNVLFYKMMGMKVGKGVMINTTNISDPCLITLEDNVTIGGSATIFAHYAQGGFLVVEPVIIRKGATVGLKASIMGDVIVGEKVTVKPHSILLPKTRLMKGDKQ</sequence>
<evidence type="ECO:0000256" key="1">
    <source>
        <dbReference type="SAM" id="Phobius"/>
    </source>
</evidence>
<organism evidence="2 3">
    <name type="scientific">Halobacteriovorax marinus</name>
    <dbReference type="NCBI Taxonomy" id="97084"/>
    <lineage>
        <taxon>Bacteria</taxon>
        <taxon>Pseudomonadati</taxon>
        <taxon>Bdellovibrionota</taxon>
        <taxon>Bacteriovoracia</taxon>
        <taxon>Bacteriovoracales</taxon>
        <taxon>Halobacteriovoraceae</taxon>
        <taxon>Halobacteriovorax</taxon>
    </lineage>
</organism>
<feature type="transmembrane region" description="Helical" evidence="1">
    <location>
        <begin position="55"/>
        <end position="76"/>
    </location>
</feature>
<gene>
    <name evidence="2" type="ORF">A9Q84_02070</name>
</gene>
<keyword evidence="1" id="KW-0472">Membrane</keyword>
<keyword evidence="1" id="KW-0812">Transmembrane</keyword>